<keyword evidence="3" id="KW-1185">Reference proteome</keyword>
<dbReference type="SUPFAM" id="SSF51338">
    <property type="entry name" value="Composite domain of metallo-dependent hydrolases"/>
    <property type="match status" value="1"/>
</dbReference>
<feature type="domain" description="Amidohydrolase 3" evidence="1">
    <location>
        <begin position="48"/>
        <end position="527"/>
    </location>
</feature>
<gene>
    <name evidence="2" type="ORF">GC105_07205</name>
</gene>
<name>A0A6A7K831_9FIRM</name>
<dbReference type="PANTHER" id="PTHR22642:SF2">
    <property type="entry name" value="PROTEIN LONG AFTER FAR-RED 3"/>
    <property type="match status" value="1"/>
</dbReference>
<dbReference type="Gene3D" id="3.20.20.140">
    <property type="entry name" value="Metal-dependent hydrolases"/>
    <property type="match status" value="1"/>
</dbReference>
<dbReference type="Gene3D" id="2.30.40.10">
    <property type="entry name" value="Urease, subunit C, domain 1"/>
    <property type="match status" value="1"/>
</dbReference>
<dbReference type="InterPro" id="IPR011059">
    <property type="entry name" value="Metal-dep_hydrolase_composite"/>
</dbReference>
<dbReference type="InterPro" id="IPR033932">
    <property type="entry name" value="YtcJ-like"/>
</dbReference>
<accession>A0A6A7K831</accession>
<evidence type="ECO:0000313" key="3">
    <source>
        <dbReference type="Proteomes" id="UP000440004"/>
    </source>
</evidence>
<keyword evidence="2" id="KW-0378">Hydrolase</keyword>
<protein>
    <submittedName>
        <fullName evidence="2">Amidohydrolase family protein</fullName>
    </submittedName>
</protein>
<dbReference type="GO" id="GO:0016810">
    <property type="term" value="F:hydrolase activity, acting on carbon-nitrogen (but not peptide) bonds"/>
    <property type="evidence" value="ECO:0007669"/>
    <property type="project" value="InterPro"/>
</dbReference>
<dbReference type="InterPro" id="IPR032466">
    <property type="entry name" value="Metal_Hydrolase"/>
</dbReference>
<dbReference type="Gene3D" id="3.10.310.70">
    <property type="match status" value="1"/>
</dbReference>
<dbReference type="PANTHER" id="PTHR22642">
    <property type="entry name" value="IMIDAZOLONEPROPIONASE"/>
    <property type="match status" value="1"/>
</dbReference>
<sequence>MYAQKCFINGCIYSMENEGEKFEAVAVRDGRIVATGTSEEILRISTEDVIDLKGKTVLPGFIDTHQHILSYTEGLQSVNLRETKSFDEAKNKIIERVMDTPSGKWIKGVKFNHEDWDFPILPSKKELDEISTEHPILISRYCMHVHVANSMALSLAGIDKNFKPSAEGSVEVDQNGEPTGVLWENAVTPLLEIIPDPLGTYEDKKNAVKEVLKDMSSYGITGVTPIQGKFCDAMEYIGMYQDLEKENSLPVRIYVSFDEYPVFGMKSGFGSDMIKYGFYKIYSDGSLGSRAAKLFEPYYDMPNATGVLNYSQEDINEMVRKAYDMNLQIGIHAIGDKGLDIALNAIENVYYKNPKPDYRFRLIHVMVLNENLIERLKSLPVVLDIQPKFVSSNVKWSEQRLGKERAKLSYPWRRLIDEGLVLTGGSDSPVEPYNPMLGVYAVVTRKNLEGYPPQGYYPAQRVTVYEALSMYTKNAAYASFEENIKGSIAVGKLADFIILDRDPFVVECDCLKDIVVEKTYLAGRDVYTRS</sequence>
<dbReference type="InterPro" id="IPR013108">
    <property type="entry name" value="Amidohydro_3"/>
</dbReference>
<dbReference type="AlphaFoldDB" id="A0A6A7K831"/>
<organism evidence="2 3">
    <name type="scientific">Alkalibaculum sporogenes</name>
    <dbReference type="NCBI Taxonomy" id="2655001"/>
    <lineage>
        <taxon>Bacteria</taxon>
        <taxon>Bacillati</taxon>
        <taxon>Bacillota</taxon>
        <taxon>Clostridia</taxon>
        <taxon>Eubacteriales</taxon>
        <taxon>Eubacteriaceae</taxon>
        <taxon>Alkalibaculum</taxon>
    </lineage>
</organism>
<dbReference type="CDD" id="cd01300">
    <property type="entry name" value="YtcJ_like"/>
    <property type="match status" value="1"/>
</dbReference>
<evidence type="ECO:0000259" key="1">
    <source>
        <dbReference type="Pfam" id="PF07969"/>
    </source>
</evidence>
<reference evidence="2 3" key="1">
    <citation type="submission" date="2019-10" db="EMBL/GenBank/DDBJ databases">
        <title>Alkalibaculum tamaniensis sp.nov., a new alkaliphilic acetogen, isolated on methoxylated aromatics from a mud volcano.</title>
        <authorList>
            <person name="Khomyakova M.A."/>
            <person name="Merkel A.Y."/>
            <person name="Bonch-Osmolovskaya E.A."/>
            <person name="Slobodkin A.I."/>
        </authorList>
    </citation>
    <scope>NUCLEOTIDE SEQUENCE [LARGE SCALE GENOMIC DNA]</scope>
    <source>
        <strain evidence="2 3">M08DMB</strain>
    </source>
</reference>
<evidence type="ECO:0000313" key="2">
    <source>
        <dbReference type="EMBL" id="MPW25574.1"/>
    </source>
</evidence>
<comment type="caution">
    <text evidence="2">The sequence shown here is derived from an EMBL/GenBank/DDBJ whole genome shotgun (WGS) entry which is preliminary data.</text>
</comment>
<dbReference type="EMBL" id="WHNX01000009">
    <property type="protein sequence ID" value="MPW25574.1"/>
    <property type="molecule type" value="Genomic_DNA"/>
</dbReference>
<proteinExistence type="predicted"/>
<dbReference type="Pfam" id="PF07969">
    <property type="entry name" value="Amidohydro_3"/>
    <property type="match status" value="1"/>
</dbReference>
<dbReference type="Proteomes" id="UP000440004">
    <property type="component" value="Unassembled WGS sequence"/>
</dbReference>
<dbReference type="SUPFAM" id="SSF51556">
    <property type="entry name" value="Metallo-dependent hydrolases"/>
    <property type="match status" value="1"/>
</dbReference>